<dbReference type="CDD" id="cd14686">
    <property type="entry name" value="bZIP"/>
    <property type="match status" value="1"/>
</dbReference>
<accession>A0A179F0X2</accession>
<gene>
    <name evidence="2" type="ORF">VFPPC_12277</name>
</gene>
<dbReference type="KEGG" id="pchm:VFPPC_12277"/>
<sequence>MEPLFRFQSPVAQDPQAPSILIAQASDYQNNLASRAARSTPAKLRENLAAASRDFINGKDFVPEPPAPASFGDKLLRFGKLIDAVMGKGTLEVQDISQALTKAFNDSATNIVKSDDFKKLTINLRDSILAIKFVQACDTSSFTIEAHYRPIDRLTSQLRDLELIQKSADSSPAENLLRYRSRSLQLPDIARLDSILSTQDAAKARDQQQQRALELEKKAQGLISQHRDLKAAVMELSYIDLAHYQVSDQRDFAGFKGNDRSNATALATHQLDFRASLETKNLSQYDSSIDRSKAAATDPLKLVETAGAQSAMNLTKSLLDLPAILPFKSQQPEMRHPAANLRLKPTALAALSPKTQSALQARQIAVDSVPMKSLLHRLHQELDEVQSAVSNLAPTYQATIFTHVGNAVVATQTLVASQATKILYGDHGYGDEISALPRIYTFSQPSVPTTRGKASPAGIADLLVVKQQLKGHEAADLAHIENALKGECRLHEITSTRRTEEVVFSEAETTSTKIQEVGSNSRFEMSQETSNTIKEDESMKAGLQISASYGPFVSVSASVEGAMSRSKEEVTKTASKFAKDITDRSEQRITERTLQRKQITTTTENVDKEGHTIDNSKGTGNVAGVYQWVNKVYEAQVYNYGLRTMFDFMIPEPGAFLIDTMTHMANSKVLLKKPIDLSVTAESLQTNNYLYWAKEYQATDVTPPPEPFITKTVAVNKEGGSEGGTNVTHFTASGSIAIDTGYEAVQGSVVGGWAAVDNTACVTVHLGAYAITVSGYIFWYPLLNGETQSVSWAMESTMASAVILTIQITCRATARAMIAWQVETFGKIMTAYKARLAEYEDKLAQLQLQAGVMIAGKNPTTNRANMQDELKKNCISILTNQHYELFGSVDTDPITGASQIDIAEAEAEGAYARFFEQAFEWEQIMWVTYPYFWGRKGKWQDRLQYDDPDPLFNDFLKAGFCRAMVPARPGFEGAIDHFLTFGELWNGGPLPPISSPLYLPIAEEIAEHAKRPGTEVPVGDPWEVRVPTTLVKLRPDDKLPAWHKEPSGAWVPDA</sequence>
<dbReference type="OrthoDB" id="5226087at2759"/>
<feature type="coiled-coil region" evidence="1">
    <location>
        <begin position="198"/>
        <end position="232"/>
    </location>
</feature>
<evidence type="ECO:0000313" key="3">
    <source>
        <dbReference type="Proteomes" id="UP000078397"/>
    </source>
</evidence>
<dbReference type="EMBL" id="LSBJ02000012">
    <property type="protein sequence ID" value="OAQ59071.1"/>
    <property type="molecule type" value="Genomic_DNA"/>
</dbReference>
<reference evidence="2 3" key="1">
    <citation type="journal article" date="2016" name="PLoS Pathog.">
        <title>Biosynthesis of antibiotic leucinostatins in bio-control fungus Purpureocillium lilacinum and their inhibition on phytophthora revealed by genome mining.</title>
        <authorList>
            <person name="Wang G."/>
            <person name="Liu Z."/>
            <person name="Lin R."/>
            <person name="Li E."/>
            <person name="Mao Z."/>
            <person name="Ling J."/>
            <person name="Yang Y."/>
            <person name="Yin W.B."/>
            <person name="Xie B."/>
        </authorList>
    </citation>
    <scope>NUCLEOTIDE SEQUENCE [LARGE SCALE GENOMIC DNA]</scope>
    <source>
        <strain evidence="2">170</strain>
    </source>
</reference>
<protein>
    <submittedName>
        <fullName evidence="2">Uncharacterized protein</fullName>
    </submittedName>
</protein>
<evidence type="ECO:0000313" key="2">
    <source>
        <dbReference type="EMBL" id="OAQ59071.1"/>
    </source>
</evidence>
<keyword evidence="3" id="KW-1185">Reference proteome</keyword>
<comment type="caution">
    <text evidence="2">The sequence shown here is derived from an EMBL/GenBank/DDBJ whole genome shotgun (WGS) entry which is preliminary data.</text>
</comment>
<dbReference type="Proteomes" id="UP000078397">
    <property type="component" value="Unassembled WGS sequence"/>
</dbReference>
<dbReference type="RefSeq" id="XP_018137151.1">
    <property type="nucleotide sequence ID" value="XM_018290206.1"/>
</dbReference>
<proteinExistence type="predicted"/>
<keyword evidence="1" id="KW-0175">Coiled coil</keyword>
<dbReference type="AlphaFoldDB" id="A0A179F0X2"/>
<evidence type="ECO:0000256" key="1">
    <source>
        <dbReference type="SAM" id="Coils"/>
    </source>
</evidence>
<dbReference type="GeneID" id="28854200"/>
<organism evidence="2 3">
    <name type="scientific">Pochonia chlamydosporia 170</name>
    <dbReference type="NCBI Taxonomy" id="1380566"/>
    <lineage>
        <taxon>Eukaryota</taxon>
        <taxon>Fungi</taxon>
        <taxon>Dikarya</taxon>
        <taxon>Ascomycota</taxon>
        <taxon>Pezizomycotina</taxon>
        <taxon>Sordariomycetes</taxon>
        <taxon>Hypocreomycetidae</taxon>
        <taxon>Hypocreales</taxon>
        <taxon>Clavicipitaceae</taxon>
        <taxon>Pochonia</taxon>
    </lineage>
</organism>
<name>A0A179F0X2_METCM</name>